<keyword evidence="3" id="KW-0862">Zinc</keyword>
<dbReference type="SUPFAM" id="SSF57756">
    <property type="entry name" value="Retrovirus zinc finger-like domains"/>
    <property type="match status" value="1"/>
</dbReference>
<reference evidence="8 9" key="1">
    <citation type="submission" date="2019-01" db="EMBL/GenBank/DDBJ databases">
        <title>Sequencing of cultivated peanut Arachis hypogaea provides insights into genome evolution and oil improvement.</title>
        <authorList>
            <person name="Chen X."/>
        </authorList>
    </citation>
    <scope>NUCLEOTIDE SEQUENCE [LARGE SCALE GENOMIC DNA]</scope>
    <source>
        <strain evidence="9">cv. Fuhuasheng</strain>
        <tissue evidence="8">Leaves</tissue>
    </source>
</reference>
<dbReference type="InterPro" id="IPR001878">
    <property type="entry name" value="Znf_CCHC"/>
</dbReference>
<dbReference type="Proteomes" id="UP000289738">
    <property type="component" value="Chromosome B03"/>
</dbReference>
<dbReference type="PANTHER" id="PTHR31973:SF189">
    <property type="entry name" value="TRANSPOSASE, MUDR, PLANT, MULE TRANSPOSASE DOMAIN PROTEIN-RELATED"/>
    <property type="match status" value="1"/>
</dbReference>
<dbReference type="SMART" id="SM00575">
    <property type="entry name" value="ZnF_PMZ"/>
    <property type="match status" value="1"/>
</dbReference>
<feature type="domain" description="CCHC-type" evidence="6">
    <location>
        <begin position="295"/>
        <end position="310"/>
    </location>
</feature>
<dbReference type="InterPro" id="IPR006564">
    <property type="entry name" value="Znf_PMZ"/>
</dbReference>
<evidence type="ECO:0000313" key="8">
    <source>
        <dbReference type="EMBL" id="RYR17167.1"/>
    </source>
</evidence>
<feature type="compositionally biased region" description="Polar residues" evidence="5">
    <location>
        <begin position="346"/>
        <end position="360"/>
    </location>
</feature>
<evidence type="ECO:0000259" key="6">
    <source>
        <dbReference type="PROSITE" id="PS50158"/>
    </source>
</evidence>
<evidence type="ECO:0000259" key="7">
    <source>
        <dbReference type="PROSITE" id="PS50966"/>
    </source>
</evidence>
<evidence type="ECO:0000256" key="4">
    <source>
        <dbReference type="PROSITE-ProRule" id="PRU00047"/>
    </source>
</evidence>
<dbReference type="GO" id="GO:0003676">
    <property type="term" value="F:nucleic acid binding"/>
    <property type="evidence" value="ECO:0007669"/>
    <property type="project" value="InterPro"/>
</dbReference>
<comment type="caution">
    <text evidence="8">The sequence shown here is derived from an EMBL/GenBank/DDBJ whole genome shotgun (WGS) entry which is preliminary data.</text>
</comment>
<evidence type="ECO:0000256" key="2">
    <source>
        <dbReference type="ARBA" id="ARBA00022771"/>
    </source>
</evidence>
<gene>
    <name evidence="8" type="ORF">Ahy_B03g061949</name>
</gene>
<dbReference type="InterPro" id="IPR036875">
    <property type="entry name" value="Znf_CCHC_sf"/>
</dbReference>
<dbReference type="AlphaFoldDB" id="A0A444ZSK7"/>
<dbReference type="EMBL" id="SDMP01000013">
    <property type="protein sequence ID" value="RYR17167.1"/>
    <property type="molecule type" value="Genomic_DNA"/>
</dbReference>
<evidence type="ECO:0000256" key="3">
    <source>
        <dbReference type="ARBA" id="ARBA00022833"/>
    </source>
</evidence>
<keyword evidence="2 4" id="KW-0863">Zinc-finger</keyword>
<dbReference type="PANTHER" id="PTHR31973">
    <property type="entry name" value="POLYPROTEIN, PUTATIVE-RELATED"/>
    <property type="match status" value="1"/>
</dbReference>
<feature type="compositionally biased region" description="Basic residues" evidence="5">
    <location>
        <begin position="245"/>
        <end position="259"/>
    </location>
</feature>
<accession>A0A444ZSK7</accession>
<organism evidence="8 9">
    <name type="scientific">Arachis hypogaea</name>
    <name type="common">Peanut</name>
    <dbReference type="NCBI Taxonomy" id="3818"/>
    <lineage>
        <taxon>Eukaryota</taxon>
        <taxon>Viridiplantae</taxon>
        <taxon>Streptophyta</taxon>
        <taxon>Embryophyta</taxon>
        <taxon>Tracheophyta</taxon>
        <taxon>Spermatophyta</taxon>
        <taxon>Magnoliopsida</taxon>
        <taxon>eudicotyledons</taxon>
        <taxon>Gunneridae</taxon>
        <taxon>Pentapetalae</taxon>
        <taxon>rosids</taxon>
        <taxon>fabids</taxon>
        <taxon>Fabales</taxon>
        <taxon>Fabaceae</taxon>
        <taxon>Papilionoideae</taxon>
        <taxon>50 kb inversion clade</taxon>
        <taxon>dalbergioids sensu lato</taxon>
        <taxon>Dalbergieae</taxon>
        <taxon>Pterocarpus clade</taxon>
        <taxon>Arachis</taxon>
    </lineage>
</organism>
<dbReference type="Pfam" id="PF04434">
    <property type="entry name" value="SWIM"/>
    <property type="match status" value="1"/>
</dbReference>
<protein>
    <recommendedName>
        <fullName evidence="10">SWIM-type domain-containing protein</fullName>
    </recommendedName>
</protein>
<dbReference type="PROSITE" id="PS50966">
    <property type="entry name" value="ZF_SWIM"/>
    <property type="match status" value="1"/>
</dbReference>
<feature type="compositionally biased region" description="Basic and acidic residues" evidence="5">
    <location>
        <begin position="260"/>
        <end position="283"/>
    </location>
</feature>
<feature type="region of interest" description="Disordered" evidence="5">
    <location>
        <begin position="245"/>
        <end position="283"/>
    </location>
</feature>
<evidence type="ECO:0000256" key="5">
    <source>
        <dbReference type="SAM" id="MobiDB-lite"/>
    </source>
</evidence>
<name>A0A444ZSK7_ARAHY</name>
<feature type="domain" description="SWIM-type" evidence="7">
    <location>
        <begin position="171"/>
        <end position="203"/>
    </location>
</feature>
<dbReference type="PROSITE" id="PS50158">
    <property type="entry name" value="ZF_CCHC"/>
    <property type="match status" value="1"/>
</dbReference>
<dbReference type="STRING" id="3818.A0A444ZSK7"/>
<dbReference type="InterPro" id="IPR007527">
    <property type="entry name" value="Znf_SWIM"/>
</dbReference>
<evidence type="ECO:0008006" key="10">
    <source>
        <dbReference type="Google" id="ProtNLM"/>
    </source>
</evidence>
<feature type="region of interest" description="Disordered" evidence="5">
    <location>
        <begin position="333"/>
        <end position="371"/>
    </location>
</feature>
<sequence length="404" mass="45808">MPRVHHRFCVWHLWRNFNKNWKDLELRGLLWECARATTFQEFRDTMNKIKRISEDAWTYLDKWPRDSWTKCQFSHKPKLDSICNNACEVLNSKIKEARAKPIITLLEEVRMFVMRTIARNKVKLSNHVGKLPPVIKSRLEKVRKESKNWHPIWTGDDGYEKFEVHGYPTNHVVDLGKNLCTCQFWMLTGIPCVHACAALSRVNKPPENFCHPLVTMESYKATYNHHINPIPGQPLWEVSEFNKPRAPKVKRPPGKLQMKRRMDSDEKHGGGKRLRVDTKNNDNTHLKRQLGKFTCSYCGDKGHTKRGCKKKRLADAAAAAAAAAAVAEAEAATKNKEGEGGGDPTADQTCVATSDGTNQQGEGGNVQPIDLAPIVTAASDVQQVELDLSQPTCFEQEDSQQVKM</sequence>
<keyword evidence="1" id="KW-0479">Metal-binding</keyword>
<evidence type="ECO:0000256" key="1">
    <source>
        <dbReference type="ARBA" id="ARBA00022723"/>
    </source>
</evidence>
<dbReference type="GO" id="GO:0008270">
    <property type="term" value="F:zinc ion binding"/>
    <property type="evidence" value="ECO:0007669"/>
    <property type="project" value="UniProtKB-KW"/>
</dbReference>
<evidence type="ECO:0000313" key="9">
    <source>
        <dbReference type="Proteomes" id="UP000289738"/>
    </source>
</evidence>
<keyword evidence="9" id="KW-1185">Reference proteome</keyword>
<proteinExistence type="predicted"/>